<dbReference type="InterPro" id="IPR012334">
    <property type="entry name" value="Pectin_lyas_fold"/>
</dbReference>
<feature type="domain" description="Periplasmic copper-binding protein NosD beta helix" evidence="6">
    <location>
        <begin position="287"/>
        <end position="443"/>
    </location>
</feature>
<protein>
    <submittedName>
        <fullName evidence="8">Parallel beta-helix repeat protein</fullName>
    </submittedName>
</protein>
<accession>A0A4Q8BCT5</accession>
<comment type="caution">
    <text evidence="8">The sequence shown here is derived from an EMBL/GenBank/DDBJ whole genome shotgun (WGS) entry which is preliminary data.</text>
</comment>
<dbReference type="InterPro" id="IPR011050">
    <property type="entry name" value="Pectin_lyase_fold/virulence"/>
</dbReference>
<dbReference type="NCBIfam" id="NF033679">
    <property type="entry name" value="DNRLRE_dom"/>
    <property type="match status" value="1"/>
</dbReference>
<dbReference type="InterPro" id="IPR006311">
    <property type="entry name" value="TAT_signal"/>
</dbReference>
<name>A0A4Q8BCT5_9ACTN</name>
<dbReference type="NCBIfam" id="TIGR03804">
    <property type="entry name" value="para_beta_helix"/>
    <property type="match status" value="1"/>
</dbReference>
<dbReference type="RefSeq" id="WP_165440003.1">
    <property type="nucleotide sequence ID" value="NZ_SHLD01000001.1"/>
</dbReference>
<keyword evidence="9" id="KW-1185">Reference proteome</keyword>
<feature type="signal peptide" evidence="5">
    <location>
        <begin position="1"/>
        <end position="32"/>
    </location>
</feature>
<keyword evidence="3 5" id="KW-0732">Signal</keyword>
<gene>
    <name evidence="8" type="ORF">EV384_4241</name>
</gene>
<proteinExistence type="predicted"/>
<dbReference type="Proteomes" id="UP000294114">
    <property type="component" value="Unassembled WGS sequence"/>
</dbReference>
<dbReference type="Gene3D" id="2.160.20.10">
    <property type="entry name" value="Single-stranded right-handed beta-helix, Pectin lyase-like"/>
    <property type="match status" value="1"/>
</dbReference>
<evidence type="ECO:0000256" key="1">
    <source>
        <dbReference type="ARBA" id="ARBA00004613"/>
    </source>
</evidence>
<dbReference type="SMART" id="SM00710">
    <property type="entry name" value="PbH1"/>
    <property type="match status" value="7"/>
</dbReference>
<feature type="region of interest" description="Disordered" evidence="4">
    <location>
        <begin position="409"/>
        <end position="440"/>
    </location>
</feature>
<evidence type="ECO:0000256" key="5">
    <source>
        <dbReference type="SAM" id="SignalP"/>
    </source>
</evidence>
<evidence type="ECO:0000259" key="6">
    <source>
        <dbReference type="Pfam" id="PF05048"/>
    </source>
</evidence>
<dbReference type="InterPro" id="IPR007742">
    <property type="entry name" value="NosD_dom"/>
</dbReference>
<dbReference type="GO" id="GO:0005576">
    <property type="term" value="C:extracellular region"/>
    <property type="evidence" value="ECO:0007669"/>
    <property type="project" value="UniProtKB-SubCell"/>
</dbReference>
<dbReference type="EMBL" id="SHLD01000001">
    <property type="protein sequence ID" value="RZU75682.1"/>
    <property type="molecule type" value="Genomic_DNA"/>
</dbReference>
<evidence type="ECO:0000256" key="3">
    <source>
        <dbReference type="ARBA" id="ARBA00022729"/>
    </source>
</evidence>
<dbReference type="AlphaFoldDB" id="A0A4Q8BCT5"/>
<evidence type="ECO:0000256" key="2">
    <source>
        <dbReference type="ARBA" id="ARBA00022525"/>
    </source>
</evidence>
<sequence>MSRTHRRATVGRAALVALLVAATLTIGEPAHAASAFIPVADTFVTSADPGTNFGSKVYLKADASPRQVTYLRFDVQGVEPGTSAVLRFYAESSLRAGVEAHQVNDNGWGEATVTYTNAPAVGAAVDASGPISAGTWVSLNVSAMVPDDGPVTIALTTTDDTAVRITSREGTNKPQLFVPAPSSPSPFVVTATSGGYQAVSQTSGQTYAGSLKFVVERAVSDLNETGGGTVQFAAGVFDLGAEYFKLVQITNIAFAGTGVDETVIRNYSSTASDTEPFNFTGAYGVTVRDLTVSAGGPTRSTSDALDFDEGNDVLVERVKVTAARGRGIVFDGKNADWTSTGNTVRDCVVVGVPGDGIELLASSGDTITGCRITDVGGHGIQINKSSPTADQPNKKATRNLVTGNTITQAGQDGINVTSGDDNEITGNTITDSSDDTSGRDGIRITSTDAVSCDGNRVWGNLATDDQTTRTQKYGLNIASTLCHSTVVGPDNVLTGNLVGPIRDVGTGTIYPSASR</sequence>
<dbReference type="InterPro" id="IPR006626">
    <property type="entry name" value="PbH1"/>
</dbReference>
<dbReference type="Pfam" id="PF05048">
    <property type="entry name" value="NosD"/>
    <property type="match status" value="1"/>
</dbReference>
<dbReference type="InterPro" id="IPR022441">
    <property type="entry name" value="Para_beta_helix_rpt-2"/>
</dbReference>
<dbReference type="SUPFAM" id="SSF51126">
    <property type="entry name" value="Pectin lyase-like"/>
    <property type="match status" value="1"/>
</dbReference>
<feature type="chain" id="PRO_5020998425" evidence="5">
    <location>
        <begin position="33"/>
        <end position="515"/>
    </location>
</feature>
<organism evidence="8 9">
    <name type="scientific">Micromonospora kangleipakensis</name>
    <dbReference type="NCBI Taxonomy" id="1077942"/>
    <lineage>
        <taxon>Bacteria</taxon>
        <taxon>Bacillati</taxon>
        <taxon>Actinomycetota</taxon>
        <taxon>Actinomycetes</taxon>
        <taxon>Micromonosporales</taxon>
        <taxon>Micromonosporaceae</taxon>
        <taxon>Micromonospora</taxon>
    </lineage>
</organism>
<feature type="compositionally biased region" description="Polar residues" evidence="4">
    <location>
        <begin position="409"/>
        <end position="419"/>
    </location>
</feature>
<evidence type="ECO:0000313" key="9">
    <source>
        <dbReference type="Proteomes" id="UP000294114"/>
    </source>
</evidence>
<evidence type="ECO:0000259" key="7">
    <source>
        <dbReference type="Pfam" id="PF24517"/>
    </source>
</evidence>
<comment type="subcellular location">
    <subcellularLocation>
        <location evidence="1">Secreted</location>
    </subcellularLocation>
</comment>
<evidence type="ECO:0000256" key="4">
    <source>
        <dbReference type="SAM" id="MobiDB-lite"/>
    </source>
</evidence>
<reference evidence="8 9" key="1">
    <citation type="submission" date="2019-02" db="EMBL/GenBank/DDBJ databases">
        <title>Sequencing the genomes of 1000 actinobacteria strains.</title>
        <authorList>
            <person name="Klenk H.-P."/>
        </authorList>
    </citation>
    <scope>NUCLEOTIDE SEQUENCE [LARGE SCALE GENOMIC DNA]</scope>
    <source>
        <strain evidence="8 9">DSM 45612</strain>
    </source>
</reference>
<keyword evidence="2" id="KW-0964">Secreted</keyword>
<dbReference type="Pfam" id="PF24517">
    <property type="entry name" value="CBM96"/>
    <property type="match status" value="1"/>
</dbReference>
<dbReference type="InterPro" id="IPR055372">
    <property type="entry name" value="CBM96"/>
</dbReference>
<dbReference type="PROSITE" id="PS51318">
    <property type="entry name" value="TAT"/>
    <property type="match status" value="1"/>
</dbReference>
<evidence type="ECO:0000313" key="8">
    <source>
        <dbReference type="EMBL" id="RZU75682.1"/>
    </source>
</evidence>
<feature type="domain" description="Carbohydrate-binding module family 96" evidence="7">
    <location>
        <begin position="34"/>
        <end position="178"/>
    </location>
</feature>